<accession>A0A0A9GFJ0</accession>
<reference evidence="1" key="2">
    <citation type="journal article" date="2015" name="Data Brief">
        <title>Shoot transcriptome of the giant reed, Arundo donax.</title>
        <authorList>
            <person name="Barrero R.A."/>
            <person name="Guerrero F.D."/>
            <person name="Moolhuijzen P."/>
            <person name="Goolsby J.A."/>
            <person name="Tidwell J."/>
            <person name="Bellgard S.E."/>
            <person name="Bellgard M.I."/>
        </authorList>
    </citation>
    <scope>NUCLEOTIDE SEQUENCE</scope>
    <source>
        <tissue evidence="1">Shoot tissue taken approximately 20 cm above the soil surface</tissue>
    </source>
</reference>
<proteinExistence type="predicted"/>
<protein>
    <submittedName>
        <fullName evidence="1">Uncharacterized protein</fullName>
    </submittedName>
</protein>
<sequence>MRRNFCYFRTRPFRYHLATSIIIVGWHIRLPACHRVSIS</sequence>
<organism evidence="1">
    <name type="scientific">Arundo donax</name>
    <name type="common">Giant reed</name>
    <name type="synonym">Donax arundinaceus</name>
    <dbReference type="NCBI Taxonomy" id="35708"/>
    <lineage>
        <taxon>Eukaryota</taxon>
        <taxon>Viridiplantae</taxon>
        <taxon>Streptophyta</taxon>
        <taxon>Embryophyta</taxon>
        <taxon>Tracheophyta</taxon>
        <taxon>Spermatophyta</taxon>
        <taxon>Magnoliopsida</taxon>
        <taxon>Liliopsida</taxon>
        <taxon>Poales</taxon>
        <taxon>Poaceae</taxon>
        <taxon>PACMAD clade</taxon>
        <taxon>Arundinoideae</taxon>
        <taxon>Arundineae</taxon>
        <taxon>Arundo</taxon>
    </lineage>
</organism>
<name>A0A0A9GFJ0_ARUDO</name>
<dbReference type="AlphaFoldDB" id="A0A0A9GFJ0"/>
<dbReference type="EMBL" id="GBRH01176565">
    <property type="protein sequence ID" value="JAE21331.1"/>
    <property type="molecule type" value="Transcribed_RNA"/>
</dbReference>
<reference evidence="1" key="1">
    <citation type="submission" date="2014-09" db="EMBL/GenBank/DDBJ databases">
        <authorList>
            <person name="Magalhaes I.L.F."/>
            <person name="Oliveira U."/>
            <person name="Santos F.R."/>
            <person name="Vidigal T.H.D.A."/>
            <person name="Brescovit A.D."/>
            <person name="Santos A.J."/>
        </authorList>
    </citation>
    <scope>NUCLEOTIDE SEQUENCE</scope>
    <source>
        <tissue evidence="1">Shoot tissue taken approximately 20 cm above the soil surface</tissue>
    </source>
</reference>
<evidence type="ECO:0000313" key="1">
    <source>
        <dbReference type="EMBL" id="JAE21331.1"/>
    </source>
</evidence>